<protein>
    <recommendedName>
        <fullName evidence="3 9">DNA repair protein RecN</fullName>
    </recommendedName>
    <alternativeName>
        <fullName evidence="8 9">Recombination protein N</fullName>
    </alternativeName>
</protein>
<proteinExistence type="inferred from homology"/>
<evidence type="ECO:0000313" key="12">
    <source>
        <dbReference type="EMBL" id="RXR32162.1"/>
    </source>
</evidence>
<dbReference type="Proteomes" id="UP000289734">
    <property type="component" value="Unassembled WGS sequence"/>
</dbReference>
<sequence length="550" mass="61991">MLTSLSIKNYALIEKLSIDFSDGFSIITGETGAGKSILLGALGLVLGKRADLTSLKNKDEKCVIEGHFSISTYNIRDFFEENDLDYEDQTIIRREILPSGKSRAFINDSPVNLNELVELGEFLLDIHSQHQTRELTEELYQFQIIDAISSNQLLLDDYSEKLKQYKKLKIQLDEKKQLYASALKEQDYNTFLYNELAEAKLVDDEQAELEAQLEQLSNVELIKEQLEKSISLADSEQFGLLVNIKEFKNAIQRISSYSKEYAQLFERVESLLIELKDIVNELNSFSESVVNDPEQLILVNQKLQTIYNLQKKHQVNSVEELLQIQNDLEGKVISVTSLENEIAEIQIRLEKYEVDLNELAILIHSNRAKSIPKLSDMLQGILSQLGMPNVQFKIKVELSETFFTNGKDTIQFLISTNKGSDFGLLKKVASGGEMSRIMLAVKAILANYSNLPTLIFDEIDTGVSGEIANKMGDIMKEMSGKMQVFAITHLPQIAAKGKTHYKVFKTVNGNQTISEITLLNKEDRVVEIAQMLSGSNISDSALNHAKALLN</sequence>
<keyword evidence="13" id="KW-1185">Reference proteome</keyword>
<dbReference type="PIRSF" id="PIRSF003128">
    <property type="entry name" value="RecN"/>
    <property type="match status" value="1"/>
</dbReference>
<evidence type="ECO:0000256" key="8">
    <source>
        <dbReference type="ARBA" id="ARBA00033408"/>
    </source>
</evidence>
<keyword evidence="5 9" id="KW-0227">DNA damage</keyword>
<dbReference type="GO" id="GO:0005524">
    <property type="term" value="F:ATP binding"/>
    <property type="evidence" value="ECO:0007669"/>
    <property type="project" value="UniProtKB-KW"/>
</dbReference>
<dbReference type="PANTHER" id="PTHR11059">
    <property type="entry name" value="DNA REPAIR PROTEIN RECN"/>
    <property type="match status" value="1"/>
</dbReference>
<dbReference type="PANTHER" id="PTHR11059:SF0">
    <property type="entry name" value="DNA REPAIR PROTEIN RECN"/>
    <property type="match status" value="1"/>
</dbReference>
<dbReference type="AlphaFoldDB" id="A0A4Q1KQK2"/>
<dbReference type="InterPro" id="IPR004604">
    <property type="entry name" value="DNA_recomb/repair_RecN"/>
</dbReference>
<feature type="coiled-coil region" evidence="10">
    <location>
        <begin position="155"/>
        <end position="229"/>
    </location>
</feature>
<accession>A0A4Q1KQK2</accession>
<evidence type="ECO:0000256" key="7">
    <source>
        <dbReference type="ARBA" id="ARBA00023204"/>
    </source>
</evidence>
<evidence type="ECO:0000259" key="11">
    <source>
        <dbReference type="Pfam" id="PF02463"/>
    </source>
</evidence>
<comment type="similarity">
    <text evidence="2 9">Belongs to the RecN family.</text>
</comment>
<name>A0A4Q1KQK2_9FLAO</name>
<dbReference type="GO" id="GO:0006281">
    <property type="term" value="P:DNA repair"/>
    <property type="evidence" value="ECO:0007669"/>
    <property type="project" value="UniProtKB-KW"/>
</dbReference>
<dbReference type="OrthoDB" id="9806954at2"/>
<evidence type="ECO:0000256" key="10">
    <source>
        <dbReference type="SAM" id="Coils"/>
    </source>
</evidence>
<reference evidence="13" key="1">
    <citation type="submission" date="2019-01" db="EMBL/GenBank/DDBJ databases">
        <title>Cytophagaceae bacterium strain CAR-16.</title>
        <authorList>
            <person name="Chen W.-M."/>
        </authorList>
    </citation>
    <scope>NUCLEOTIDE SEQUENCE [LARGE SCALE GENOMIC DNA]</scope>
    <source>
        <strain evidence="13">ICH-30</strain>
    </source>
</reference>
<keyword evidence="6" id="KW-0067">ATP-binding</keyword>
<evidence type="ECO:0000313" key="13">
    <source>
        <dbReference type="Proteomes" id="UP000289734"/>
    </source>
</evidence>
<keyword evidence="4" id="KW-0547">Nucleotide-binding</keyword>
<organism evidence="12 13">
    <name type="scientific">Flavobacterium piscinae</name>
    <dbReference type="NCBI Taxonomy" id="2506424"/>
    <lineage>
        <taxon>Bacteria</taxon>
        <taxon>Pseudomonadati</taxon>
        <taxon>Bacteroidota</taxon>
        <taxon>Flavobacteriia</taxon>
        <taxon>Flavobacteriales</taxon>
        <taxon>Flavobacteriaceae</taxon>
        <taxon>Flavobacterium</taxon>
    </lineage>
</organism>
<dbReference type="NCBIfam" id="TIGR00634">
    <property type="entry name" value="recN"/>
    <property type="match status" value="1"/>
</dbReference>
<dbReference type="Pfam" id="PF02463">
    <property type="entry name" value="SMC_N"/>
    <property type="match status" value="1"/>
</dbReference>
<dbReference type="EMBL" id="SBKQ01000007">
    <property type="protein sequence ID" value="RXR32162.1"/>
    <property type="molecule type" value="Genomic_DNA"/>
</dbReference>
<feature type="domain" description="RecF/RecN/SMC N-terminal" evidence="11">
    <location>
        <begin position="2"/>
        <end position="510"/>
    </location>
</feature>
<dbReference type="InterPro" id="IPR027417">
    <property type="entry name" value="P-loop_NTPase"/>
</dbReference>
<comment type="function">
    <text evidence="1 9">May be involved in recombinational repair of damaged DNA.</text>
</comment>
<evidence type="ECO:0000256" key="4">
    <source>
        <dbReference type="ARBA" id="ARBA00022741"/>
    </source>
</evidence>
<keyword evidence="7 9" id="KW-0234">DNA repair</keyword>
<dbReference type="GO" id="GO:0006310">
    <property type="term" value="P:DNA recombination"/>
    <property type="evidence" value="ECO:0007669"/>
    <property type="project" value="InterPro"/>
</dbReference>
<evidence type="ECO:0000256" key="1">
    <source>
        <dbReference type="ARBA" id="ARBA00003618"/>
    </source>
</evidence>
<evidence type="ECO:0000256" key="3">
    <source>
        <dbReference type="ARBA" id="ARBA00021315"/>
    </source>
</evidence>
<evidence type="ECO:0000256" key="5">
    <source>
        <dbReference type="ARBA" id="ARBA00022763"/>
    </source>
</evidence>
<keyword evidence="10" id="KW-0175">Coiled coil</keyword>
<dbReference type="InterPro" id="IPR003395">
    <property type="entry name" value="RecF/RecN/SMC_N"/>
</dbReference>
<dbReference type="Gene3D" id="3.40.50.300">
    <property type="entry name" value="P-loop containing nucleotide triphosphate hydrolases"/>
    <property type="match status" value="2"/>
</dbReference>
<gene>
    <name evidence="12" type="primary">recN</name>
    <name evidence="12" type="ORF">EQG68_07930</name>
</gene>
<dbReference type="CDD" id="cd03241">
    <property type="entry name" value="ABC_RecN"/>
    <property type="match status" value="1"/>
</dbReference>
<dbReference type="GO" id="GO:0009432">
    <property type="term" value="P:SOS response"/>
    <property type="evidence" value="ECO:0007669"/>
    <property type="project" value="TreeGrafter"/>
</dbReference>
<evidence type="ECO:0000256" key="9">
    <source>
        <dbReference type="PIRNR" id="PIRNR003128"/>
    </source>
</evidence>
<dbReference type="GO" id="GO:0043590">
    <property type="term" value="C:bacterial nucleoid"/>
    <property type="evidence" value="ECO:0007669"/>
    <property type="project" value="TreeGrafter"/>
</dbReference>
<evidence type="ECO:0000256" key="6">
    <source>
        <dbReference type="ARBA" id="ARBA00022840"/>
    </source>
</evidence>
<comment type="caution">
    <text evidence="12">The sequence shown here is derived from an EMBL/GenBank/DDBJ whole genome shotgun (WGS) entry which is preliminary data.</text>
</comment>
<feature type="coiled-coil region" evidence="10">
    <location>
        <begin position="335"/>
        <end position="362"/>
    </location>
</feature>
<evidence type="ECO:0000256" key="2">
    <source>
        <dbReference type="ARBA" id="ARBA00009441"/>
    </source>
</evidence>
<dbReference type="SUPFAM" id="SSF52540">
    <property type="entry name" value="P-loop containing nucleoside triphosphate hydrolases"/>
    <property type="match status" value="2"/>
</dbReference>
<dbReference type="RefSeq" id="WP_129464278.1">
    <property type="nucleotide sequence ID" value="NZ_SBKQ01000007.1"/>
</dbReference>